<keyword evidence="2" id="KW-1185">Reference proteome</keyword>
<sequence length="178" mass="20298">MRNNHPKFKPIYLLAIPVVAAIAIFLFNPNSDPVASIVKSQVSTKQITNTEMGRSVYSQKNGIAFIEFEDIPLDQQQINNIIGWINDAPESAITLMDDIPSNISAGIVFTVKPNKEVRIQYDLDQVYVTRTDVNRDGLRYSIEQEELKNFFDEKLQGFYFGADTVPDHLKFEGVHYRL</sequence>
<protein>
    <submittedName>
        <fullName evidence="1">Uncharacterized protein</fullName>
    </submittedName>
</protein>
<reference evidence="1" key="1">
    <citation type="submission" date="2024-03" db="EMBL/GenBank/DDBJ databases">
        <title>Whole genome sequecning of epiphytes from Marcgravia umbellata leaves.</title>
        <authorList>
            <person name="Kumar G."/>
            <person name="Savka M.A."/>
        </authorList>
    </citation>
    <scope>NUCLEOTIDE SEQUENCE</scope>
    <source>
        <strain evidence="1">RIT_BL5</strain>
    </source>
</reference>
<organism evidence="1 2">
    <name type="scientific">Saccharibacillus sacchari</name>
    <dbReference type="NCBI Taxonomy" id="456493"/>
    <lineage>
        <taxon>Bacteria</taxon>
        <taxon>Bacillati</taxon>
        <taxon>Bacillota</taxon>
        <taxon>Bacilli</taxon>
        <taxon>Bacillales</taxon>
        <taxon>Paenibacillaceae</taxon>
        <taxon>Saccharibacillus</taxon>
    </lineage>
</organism>
<accession>A0ACC6P866</accession>
<dbReference type="EMBL" id="JBBKAR010000004">
    <property type="protein sequence ID" value="MEJ8302724.1"/>
    <property type="molecule type" value="Genomic_DNA"/>
</dbReference>
<evidence type="ECO:0000313" key="2">
    <source>
        <dbReference type="Proteomes" id="UP001380953"/>
    </source>
</evidence>
<comment type="caution">
    <text evidence="1">The sequence shown here is derived from an EMBL/GenBank/DDBJ whole genome shotgun (WGS) entry which is preliminary data.</text>
</comment>
<gene>
    <name evidence="1" type="ORF">WKI47_02210</name>
</gene>
<evidence type="ECO:0000313" key="1">
    <source>
        <dbReference type="EMBL" id="MEJ8302724.1"/>
    </source>
</evidence>
<dbReference type="Proteomes" id="UP001380953">
    <property type="component" value="Unassembled WGS sequence"/>
</dbReference>
<name>A0ACC6P866_9BACL</name>
<proteinExistence type="predicted"/>